<dbReference type="SUPFAM" id="SSF56935">
    <property type="entry name" value="Porins"/>
    <property type="match status" value="1"/>
</dbReference>
<organism evidence="16 17">
    <name type="scientific">Methylophilus glucosoxydans</name>
    <dbReference type="NCBI Taxonomy" id="752553"/>
    <lineage>
        <taxon>Bacteria</taxon>
        <taxon>Pseudomonadati</taxon>
        <taxon>Pseudomonadota</taxon>
        <taxon>Betaproteobacteria</taxon>
        <taxon>Nitrosomonadales</taxon>
        <taxon>Methylophilaceae</taxon>
        <taxon>Methylophilus</taxon>
    </lineage>
</organism>
<gene>
    <name evidence="16" type="ORF">ACFQ1T_04660</name>
</gene>
<dbReference type="InterPro" id="IPR037066">
    <property type="entry name" value="Plug_dom_sf"/>
</dbReference>
<comment type="similarity">
    <text evidence="2 12 13">Belongs to the TonB-dependent receptor family.</text>
</comment>
<dbReference type="EMBL" id="JBHTJW010000002">
    <property type="protein sequence ID" value="MFD0929067.1"/>
    <property type="molecule type" value="Genomic_DNA"/>
</dbReference>
<evidence type="ECO:0000256" key="7">
    <source>
        <dbReference type="ARBA" id="ARBA00023065"/>
    </source>
</evidence>
<dbReference type="InterPro" id="IPR012910">
    <property type="entry name" value="Plug_dom"/>
</dbReference>
<evidence type="ECO:0000256" key="2">
    <source>
        <dbReference type="ARBA" id="ARBA00009810"/>
    </source>
</evidence>
<evidence type="ECO:0000256" key="9">
    <source>
        <dbReference type="ARBA" id="ARBA00023136"/>
    </source>
</evidence>
<dbReference type="PANTHER" id="PTHR30069">
    <property type="entry name" value="TONB-DEPENDENT OUTER MEMBRANE RECEPTOR"/>
    <property type="match status" value="1"/>
</dbReference>
<dbReference type="InterPro" id="IPR039426">
    <property type="entry name" value="TonB-dep_rcpt-like"/>
</dbReference>
<proteinExistence type="inferred from homology"/>
<dbReference type="Proteomes" id="UP001597106">
    <property type="component" value="Unassembled WGS sequence"/>
</dbReference>
<dbReference type="Gene3D" id="2.40.170.20">
    <property type="entry name" value="TonB-dependent receptor, beta-barrel domain"/>
    <property type="match status" value="1"/>
</dbReference>
<protein>
    <submittedName>
        <fullName evidence="16">TonB-dependent receptor domain-containing protein</fullName>
    </submittedName>
</protein>
<keyword evidence="5 12" id="KW-0812">Transmembrane</keyword>
<evidence type="ECO:0000256" key="11">
    <source>
        <dbReference type="ARBA" id="ARBA00023237"/>
    </source>
</evidence>
<evidence type="ECO:0000256" key="4">
    <source>
        <dbReference type="ARBA" id="ARBA00022452"/>
    </source>
</evidence>
<dbReference type="RefSeq" id="WP_313985239.1">
    <property type="nucleotide sequence ID" value="NZ_JBHTJW010000002.1"/>
</dbReference>
<comment type="caution">
    <text evidence="16">The sequence shown here is derived from an EMBL/GenBank/DDBJ whole genome shotgun (WGS) entry which is preliminary data.</text>
</comment>
<feature type="domain" description="TonB-dependent receptor plug" evidence="15">
    <location>
        <begin position="100"/>
        <end position="205"/>
    </location>
</feature>
<dbReference type="Pfam" id="PF07715">
    <property type="entry name" value="Plug"/>
    <property type="match status" value="1"/>
</dbReference>
<keyword evidence="3 12" id="KW-0813">Transport</keyword>
<keyword evidence="9 12" id="KW-0472">Membrane</keyword>
<dbReference type="PANTHER" id="PTHR30069:SF53">
    <property type="entry name" value="COLICIN I RECEPTOR-RELATED"/>
    <property type="match status" value="1"/>
</dbReference>
<evidence type="ECO:0000259" key="15">
    <source>
        <dbReference type="Pfam" id="PF07715"/>
    </source>
</evidence>
<evidence type="ECO:0000259" key="14">
    <source>
        <dbReference type="Pfam" id="PF00593"/>
    </source>
</evidence>
<evidence type="ECO:0000256" key="12">
    <source>
        <dbReference type="PROSITE-ProRule" id="PRU01360"/>
    </source>
</evidence>
<keyword evidence="6" id="KW-0732">Signal</keyword>
<dbReference type="Pfam" id="PF00593">
    <property type="entry name" value="TonB_dep_Rec_b-barrel"/>
    <property type="match status" value="1"/>
</dbReference>
<dbReference type="CDD" id="cd01347">
    <property type="entry name" value="ligand_gated_channel"/>
    <property type="match status" value="1"/>
</dbReference>
<dbReference type="InterPro" id="IPR000531">
    <property type="entry name" value="Beta-barrel_TonB"/>
</dbReference>
<keyword evidence="8 13" id="KW-0798">TonB box</keyword>
<reference evidence="17" key="1">
    <citation type="journal article" date="2019" name="Int. J. Syst. Evol. Microbiol.">
        <title>The Global Catalogue of Microorganisms (GCM) 10K type strain sequencing project: providing services to taxonomists for standard genome sequencing and annotation.</title>
        <authorList>
            <consortium name="The Broad Institute Genomics Platform"/>
            <consortium name="The Broad Institute Genome Sequencing Center for Infectious Disease"/>
            <person name="Wu L."/>
            <person name="Ma J."/>
        </authorList>
    </citation>
    <scope>NUCLEOTIDE SEQUENCE [LARGE SCALE GENOMIC DNA]</scope>
    <source>
        <strain evidence="17">CCUG 59685</strain>
    </source>
</reference>
<evidence type="ECO:0000313" key="17">
    <source>
        <dbReference type="Proteomes" id="UP001597106"/>
    </source>
</evidence>
<keyword evidence="11 12" id="KW-0998">Cell outer membrane</keyword>
<dbReference type="InterPro" id="IPR036942">
    <property type="entry name" value="Beta-barrel_TonB_sf"/>
</dbReference>
<name>A0ABW3GKC7_9PROT</name>
<keyword evidence="4 12" id="KW-1134">Transmembrane beta strand</keyword>
<evidence type="ECO:0000256" key="10">
    <source>
        <dbReference type="ARBA" id="ARBA00023170"/>
    </source>
</evidence>
<evidence type="ECO:0000256" key="6">
    <source>
        <dbReference type="ARBA" id="ARBA00022729"/>
    </source>
</evidence>
<dbReference type="Gene3D" id="2.170.130.10">
    <property type="entry name" value="TonB-dependent receptor, plug domain"/>
    <property type="match status" value="1"/>
</dbReference>
<keyword evidence="10 16" id="KW-0675">Receptor</keyword>
<evidence type="ECO:0000256" key="3">
    <source>
        <dbReference type="ARBA" id="ARBA00022448"/>
    </source>
</evidence>
<feature type="domain" description="TonB-dependent receptor-like beta-barrel" evidence="14">
    <location>
        <begin position="268"/>
        <end position="643"/>
    </location>
</feature>
<comment type="subcellular location">
    <subcellularLocation>
        <location evidence="1 12">Cell outer membrane</location>
        <topology evidence="1 12">Multi-pass membrane protein</topology>
    </subcellularLocation>
</comment>
<accession>A0ABW3GKC7</accession>
<evidence type="ECO:0000256" key="8">
    <source>
        <dbReference type="ARBA" id="ARBA00023077"/>
    </source>
</evidence>
<evidence type="ECO:0000256" key="5">
    <source>
        <dbReference type="ARBA" id="ARBA00022692"/>
    </source>
</evidence>
<dbReference type="PROSITE" id="PS52016">
    <property type="entry name" value="TONB_DEPENDENT_REC_3"/>
    <property type="match status" value="1"/>
</dbReference>
<evidence type="ECO:0000256" key="1">
    <source>
        <dbReference type="ARBA" id="ARBA00004571"/>
    </source>
</evidence>
<evidence type="ECO:0000256" key="13">
    <source>
        <dbReference type="RuleBase" id="RU003357"/>
    </source>
</evidence>
<keyword evidence="7" id="KW-0406">Ion transport</keyword>
<sequence length="680" mass="74626">MEIPRGDGFKTNDILKLLNVSINVFDVEPVYLAFPFYFLHAGSHALSETIMNKKIILGLIALSPTLTQAQEVFSNSSSEIASLSLDEVTVTAARVPVSTKTATGDVTVITHDEIDRLKGSSLPDLLRLQPGLQISTNGGMGTASNVFLRGTNAEQVVILVDGLRINSATLGTTAIENLPLALIDRIEILRGPASSLYGADAIGGVIQIFTRRGKTDQTRFFGSVGAGSYDTYTGSAGFGSRYRALQFGGQINSYDTRGISAKKHPPQAIDRDRDGYRNLSGSAYADLEFREGHSLGVNFMESDGRNDFDNAYNNYSTTNQQAYGATLKNQLTEHWNSTLKYGIGRERSFSLNSATSNSKFDSKQTQITWQHDYSLAVGTLTFAYDRLEQDVDTLSNGIPSISRTRNDDGFLVSFVGNRAAHSTQMSVREDHNSQYGNYVTGGFGYGYTFSPEWKVTAQYGSAFRAPTFNQLYFPSFGDPTLKPEKSDNFETSLRYQNTAIQAKMTVFENHIRDLIQNVGPATSGCSFTGFCPVNAGKVVIQGLTIEGGAMLDDEWQLAGNLTIQSPRSDDTNKLLPRRSQRYGNLQLLYKSGNWNASTELSASSARYNDAENNFRLGGYTLLNASLGYQLASHWKLLARANNLLNKDYVLATTKSSFSPNAPDYNTMGTNVFISLNYDMK</sequence>
<evidence type="ECO:0000313" key="16">
    <source>
        <dbReference type="EMBL" id="MFD0929067.1"/>
    </source>
</evidence>
<keyword evidence="17" id="KW-1185">Reference proteome</keyword>